<organism evidence="1 2">
    <name type="scientific">Paraburkholderia fungorum</name>
    <dbReference type="NCBI Taxonomy" id="134537"/>
    <lineage>
        <taxon>Bacteria</taxon>
        <taxon>Pseudomonadati</taxon>
        <taxon>Pseudomonadota</taxon>
        <taxon>Betaproteobacteria</taxon>
        <taxon>Burkholderiales</taxon>
        <taxon>Burkholderiaceae</taxon>
        <taxon>Paraburkholderia</taxon>
    </lineage>
</organism>
<name>A0A3R7GNU1_9BURK</name>
<dbReference type="EMBL" id="MCAS01000045">
    <property type="protein sequence ID" value="RKF35774.1"/>
    <property type="molecule type" value="Genomic_DNA"/>
</dbReference>
<dbReference type="RefSeq" id="WP_120348110.1">
    <property type="nucleotide sequence ID" value="NZ_MCAS01000045.1"/>
</dbReference>
<protein>
    <submittedName>
        <fullName evidence="1">Uncharacterized protein</fullName>
    </submittedName>
</protein>
<dbReference type="OrthoDB" id="8265911at2"/>
<evidence type="ECO:0000313" key="1">
    <source>
        <dbReference type="EMBL" id="RKF35774.1"/>
    </source>
</evidence>
<evidence type="ECO:0000313" key="2">
    <source>
        <dbReference type="Proteomes" id="UP000283709"/>
    </source>
</evidence>
<dbReference type="AlphaFoldDB" id="A0A3R7GNU1"/>
<comment type="caution">
    <text evidence="1">The sequence shown here is derived from an EMBL/GenBank/DDBJ whole genome shotgun (WGS) entry which is preliminary data.</text>
</comment>
<sequence>MTETDIEYRDWARSLINDTISAGSADFAELVEQLPGIYPGFVLETLKHIQSGPGDPHHDQATALIASAQSSTPNDAITRFDRLLPPHPLDFEWRFSDTAISRLVDEATVLTPSAGRVALVATPSIAVSEIRSTSNLAFWYFGRDADTVCQSHEARNLAGSAVVDLGRRTVPAVAADTVIIDPPWYDEYMLRFIWFCAAVCNSDGHVLLSLPPVGTRPGMQSEYARYRKWWELAGFTEMGRRPGFLPYASPPFERNALRAAGITHVRSDWRKADLVILRRVRSSTFDWPGDMGEAHWNEVSFGPVRLRIDTAAPQLSESTDLRSVVGGDVLASVSRRSALRQLAAVWTSGNRIFACDDPGTLLRLAECLKLRLGAKRAAALVGRHIEPVRQTLTQLSRLVLIEQQELGYEKW</sequence>
<proteinExistence type="predicted"/>
<dbReference type="Proteomes" id="UP000283709">
    <property type="component" value="Unassembled WGS sequence"/>
</dbReference>
<accession>A0A3R7GNU1</accession>
<gene>
    <name evidence="1" type="ORF">BCY88_09050</name>
</gene>
<reference evidence="1 2" key="1">
    <citation type="submission" date="2016-07" db="EMBL/GenBank/DDBJ databases">
        <title>Genome analysis of Burkholderia fungorum ES3-20.</title>
        <authorList>
            <person name="Xu D."/>
            <person name="Yao R."/>
            <person name="Zheng S."/>
        </authorList>
    </citation>
    <scope>NUCLEOTIDE SEQUENCE [LARGE SCALE GENOMIC DNA]</scope>
    <source>
        <strain evidence="1 2">ES3-20</strain>
    </source>
</reference>